<protein>
    <submittedName>
        <fullName evidence="1">Uncharacterized protein</fullName>
    </submittedName>
</protein>
<comment type="caution">
    <text evidence="1">The sequence shown here is derived from an EMBL/GenBank/DDBJ whole genome shotgun (WGS) entry which is preliminary data.</text>
</comment>
<evidence type="ECO:0000313" key="2">
    <source>
        <dbReference type="Proteomes" id="UP000297734"/>
    </source>
</evidence>
<reference evidence="1 2" key="1">
    <citation type="journal article" date="2019" name="Syst. Appl. Microbiol.">
        <title>New species of pathogenic Pseudomonas isolated from citrus in Tunisia: Proposal of Pseudomonas kairouanensis sp. nov. and Pseudomonas nabeulensis sp. nov.</title>
        <authorList>
            <person name="Oueslati M."/>
            <person name="Mulet M."/>
            <person name="Gomila M."/>
            <person name="Berge O."/>
            <person name="Hajlaoui M.R."/>
            <person name="Lalucat J."/>
            <person name="Sadfi-Zouaoui N."/>
            <person name="Garcia-Valdes E."/>
        </authorList>
    </citation>
    <scope>NUCLEOTIDE SEQUENCE [LARGE SCALE GENOMIC DNA]</scope>
    <source>
        <strain evidence="1 2">E10B</strain>
    </source>
</reference>
<proteinExistence type="predicted"/>
<gene>
    <name evidence="1" type="ORF">DYL61_29520</name>
</gene>
<dbReference type="OrthoDB" id="9156428at2"/>
<organism evidence="1 2">
    <name type="scientific">Pseudomonas nabeulensis</name>
    <dbReference type="NCBI Taxonomy" id="2293833"/>
    <lineage>
        <taxon>Bacteria</taxon>
        <taxon>Pseudomonadati</taxon>
        <taxon>Pseudomonadota</taxon>
        <taxon>Gammaproteobacteria</taxon>
        <taxon>Pseudomonadales</taxon>
        <taxon>Pseudomonadaceae</taxon>
        <taxon>Pseudomonas</taxon>
    </lineage>
</organism>
<dbReference type="AlphaFoldDB" id="A0A4Z0AGH7"/>
<dbReference type="RefSeq" id="WP_135311301.1">
    <property type="nucleotide sequence ID" value="NZ_QUZT01000099.1"/>
</dbReference>
<evidence type="ECO:0000313" key="1">
    <source>
        <dbReference type="EMBL" id="TFY85471.1"/>
    </source>
</evidence>
<dbReference type="EMBL" id="QUZT01000099">
    <property type="protein sequence ID" value="TFY85471.1"/>
    <property type="molecule type" value="Genomic_DNA"/>
</dbReference>
<accession>A0A4Z0AGH7</accession>
<name>A0A4Z0AGH7_9PSED</name>
<sequence length="137" mass="15455">MNEGWQHDDYLIVFTQQESVAAMNAYRFDHYLPGYTLLGLKNWDDFIVINASGVMLTVPTVPLDGSYAAPFELPAQISLEADPRFSGKIKWQLKPLAFGGDPTDDTNLAWISYEQHAELVVWWNAQYKSAKAQPSNS</sequence>
<dbReference type="Proteomes" id="UP000297734">
    <property type="component" value="Unassembled WGS sequence"/>
</dbReference>
<keyword evidence="2" id="KW-1185">Reference proteome</keyword>